<dbReference type="InterPro" id="IPR036477">
    <property type="entry name" value="Formyl_transf_N_sf"/>
</dbReference>
<gene>
    <name evidence="2" type="ORF">CH339_13430</name>
</gene>
<evidence type="ECO:0000313" key="3">
    <source>
        <dbReference type="Proteomes" id="UP000249299"/>
    </source>
</evidence>
<evidence type="ECO:0000259" key="1">
    <source>
        <dbReference type="Pfam" id="PF00551"/>
    </source>
</evidence>
<dbReference type="GO" id="GO:0004479">
    <property type="term" value="F:methionyl-tRNA formyltransferase activity"/>
    <property type="evidence" value="ECO:0007669"/>
    <property type="project" value="TreeGrafter"/>
</dbReference>
<accession>A0A327JMN3</accession>
<keyword evidence="3" id="KW-1185">Reference proteome</keyword>
<comment type="caution">
    <text evidence="2">The sequence shown here is derived from an EMBL/GenBank/DDBJ whole genome shotgun (WGS) entry which is preliminary data.</text>
</comment>
<dbReference type="AlphaFoldDB" id="A0A327JMN3"/>
<reference evidence="2 3" key="1">
    <citation type="submission" date="2017-07" db="EMBL/GenBank/DDBJ databases">
        <title>Draft Genome Sequences of Select Purple Nonsulfur Bacteria.</title>
        <authorList>
            <person name="Lasarre B."/>
            <person name="Mckinlay J.B."/>
        </authorList>
    </citation>
    <scope>NUCLEOTIDE SEQUENCE [LARGE SCALE GENOMIC DNA]</scope>
    <source>
        <strain evidence="2 3">DSM 11290</strain>
    </source>
</reference>
<feature type="domain" description="Formyl transferase N-terminal" evidence="1">
    <location>
        <begin position="66"/>
        <end position="155"/>
    </location>
</feature>
<dbReference type="GO" id="GO:0005829">
    <property type="term" value="C:cytosol"/>
    <property type="evidence" value="ECO:0007669"/>
    <property type="project" value="TreeGrafter"/>
</dbReference>
<evidence type="ECO:0000313" key="2">
    <source>
        <dbReference type="EMBL" id="RAI26633.1"/>
    </source>
</evidence>
<dbReference type="Pfam" id="PF00551">
    <property type="entry name" value="Formyl_trans_N"/>
    <property type="match status" value="1"/>
</dbReference>
<dbReference type="PANTHER" id="PTHR11138">
    <property type="entry name" value="METHIONYL-TRNA FORMYLTRANSFERASE"/>
    <property type="match status" value="1"/>
</dbReference>
<proteinExistence type="predicted"/>
<dbReference type="PANTHER" id="PTHR11138:SF5">
    <property type="entry name" value="METHIONYL-TRNA FORMYLTRANSFERASE, MITOCHONDRIAL"/>
    <property type="match status" value="1"/>
</dbReference>
<organism evidence="2 3">
    <name type="scientific">Rhodobium orientis</name>
    <dbReference type="NCBI Taxonomy" id="34017"/>
    <lineage>
        <taxon>Bacteria</taxon>
        <taxon>Pseudomonadati</taxon>
        <taxon>Pseudomonadota</taxon>
        <taxon>Alphaproteobacteria</taxon>
        <taxon>Hyphomicrobiales</taxon>
        <taxon>Rhodobiaceae</taxon>
        <taxon>Rhodobium</taxon>
    </lineage>
</organism>
<dbReference type="SUPFAM" id="SSF53328">
    <property type="entry name" value="Formyltransferase"/>
    <property type="match status" value="1"/>
</dbReference>
<dbReference type="Proteomes" id="UP000249299">
    <property type="component" value="Unassembled WGS sequence"/>
</dbReference>
<sequence length="194" mass="20636">MQIAIVGSRWFGAEVYRNLAAFGRVAAVVAPASEDRLAQAAARDGVRVVALGGRRRVEAADICGPVDLIVAAHAHAFVDTGARGQARLGAIGYHPSLLPLHRGRDSIEQTIRAGDRITGGTIYHLTDDTDAGPIVFADWCFVWPDDDARSLWRRALAPMGIDLINTAVSHAALHGFLPADDQDSRVLAGRLAAA</sequence>
<dbReference type="EMBL" id="NPEV01000028">
    <property type="protein sequence ID" value="RAI26633.1"/>
    <property type="molecule type" value="Genomic_DNA"/>
</dbReference>
<dbReference type="OrthoDB" id="5355061at2"/>
<protein>
    <recommendedName>
        <fullName evidence="1">Formyl transferase N-terminal domain-containing protein</fullName>
    </recommendedName>
</protein>
<name>A0A327JMN3_9HYPH</name>
<dbReference type="Gene3D" id="3.40.50.170">
    <property type="entry name" value="Formyl transferase, N-terminal domain"/>
    <property type="match status" value="1"/>
</dbReference>
<dbReference type="InterPro" id="IPR002376">
    <property type="entry name" value="Formyl_transf_N"/>
</dbReference>